<proteinExistence type="predicted"/>
<accession>A0A0A9BUW2</accession>
<reference evidence="1" key="1">
    <citation type="submission" date="2014-09" db="EMBL/GenBank/DDBJ databases">
        <authorList>
            <person name="Magalhaes I.L.F."/>
            <person name="Oliveira U."/>
            <person name="Santos F.R."/>
            <person name="Vidigal T.H.D.A."/>
            <person name="Brescovit A.D."/>
            <person name="Santos A.J."/>
        </authorList>
    </citation>
    <scope>NUCLEOTIDE SEQUENCE</scope>
    <source>
        <tissue evidence="1">Shoot tissue taken approximately 20 cm above the soil surface</tissue>
    </source>
</reference>
<reference evidence="1" key="2">
    <citation type="journal article" date="2015" name="Data Brief">
        <title>Shoot transcriptome of the giant reed, Arundo donax.</title>
        <authorList>
            <person name="Barrero R.A."/>
            <person name="Guerrero F.D."/>
            <person name="Moolhuijzen P."/>
            <person name="Goolsby J.A."/>
            <person name="Tidwell J."/>
            <person name="Bellgard S.E."/>
            <person name="Bellgard M.I."/>
        </authorList>
    </citation>
    <scope>NUCLEOTIDE SEQUENCE</scope>
    <source>
        <tissue evidence="1">Shoot tissue taken approximately 20 cm above the soil surface</tissue>
    </source>
</reference>
<dbReference type="EMBL" id="GBRH01232935">
    <property type="protein sequence ID" value="JAD64960.1"/>
    <property type="molecule type" value="Transcribed_RNA"/>
</dbReference>
<organism evidence="1">
    <name type="scientific">Arundo donax</name>
    <name type="common">Giant reed</name>
    <name type="synonym">Donax arundinaceus</name>
    <dbReference type="NCBI Taxonomy" id="35708"/>
    <lineage>
        <taxon>Eukaryota</taxon>
        <taxon>Viridiplantae</taxon>
        <taxon>Streptophyta</taxon>
        <taxon>Embryophyta</taxon>
        <taxon>Tracheophyta</taxon>
        <taxon>Spermatophyta</taxon>
        <taxon>Magnoliopsida</taxon>
        <taxon>Liliopsida</taxon>
        <taxon>Poales</taxon>
        <taxon>Poaceae</taxon>
        <taxon>PACMAD clade</taxon>
        <taxon>Arundinoideae</taxon>
        <taxon>Arundineae</taxon>
        <taxon>Arundo</taxon>
    </lineage>
</organism>
<sequence>MDTHSFRLIIVLWKCARNPWSNSLGFRHRFYNIHELYLLFL</sequence>
<name>A0A0A9BUW2_ARUDO</name>
<protein>
    <submittedName>
        <fullName evidence="1">GLT1</fullName>
    </submittedName>
</protein>
<dbReference type="AlphaFoldDB" id="A0A0A9BUW2"/>
<evidence type="ECO:0000313" key="1">
    <source>
        <dbReference type="EMBL" id="JAD64960.1"/>
    </source>
</evidence>